<keyword evidence="9" id="KW-1185">Reference proteome</keyword>
<dbReference type="PROSITE" id="PS51900">
    <property type="entry name" value="CB"/>
    <property type="match status" value="1"/>
</dbReference>
<evidence type="ECO:0000256" key="2">
    <source>
        <dbReference type="ARBA" id="ARBA00023125"/>
    </source>
</evidence>
<dbReference type="GO" id="GO:0003677">
    <property type="term" value="F:DNA binding"/>
    <property type="evidence" value="ECO:0007669"/>
    <property type="project" value="UniProtKB-UniRule"/>
</dbReference>
<feature type="domain" description="Tyr recombinase" evidence="6">
    <location>
        <begin position="180"/>
        <end position="388"/>
    </location>
</feature>
<dbReference type="RefSeq" id="WP_145290509.1">
    <property type="nucleotide sequence ID" value="NZ_CP036291.1"/>
</dbReference>
<dbReference type="KEGG" id="pnd:Pla175_43820"/>
<evidence type="ECO:0000256" key="1">
    <source>
        <dbReference type="ARBA" id="ARBA00022908"/>
    </source>
</evidence>
<dbReference type="OrthoDB" id="254233at2"/>
<feature type="domain" description="Core-binding (CB)" evidence="7">
    <location>
        <begin position="66"/>
        <end position="150"/>
    </location>
</feature>
<dbReference type="Proteomes" id="UP000317429">
    <property type="component" value="Chromosome"/>
</dbReference>
<keyword evidence="3" id="KW-0233">DNA recombination</keyword>
<evidence type="ECO:0000313" key="8">
    <source>
        <dbReference type="EMBL" id="QDU90968.1"/>
    </source>
</evidence>
<dbReference type="InterPro" id="IPR002104">
    <property type="entry name" value="Integrase_catalytic"/>
</dbReference>
<keyword evidence="1" id="KW-0229">DNA integration</keyword>
<reference evidence="8 9" key="1">
    <citation type="submission" date="2019-02" db="EMBL/GenBank/DDBJ databases">
        <title>Deep-cultivation of Planctomycetes and their phenomic and genomic characterization uncovers novel biology.</title>
        <authorList>
            <person name="Wiegand S."/>
            <person name="Jogler M."/>
            <person name="Boedeker C."/>
            <person name="Pinto D."/>
            <person name="Vollmers J."/>
            <person name="Rivas-Marin E."/>
            <person name="Kohn T."/>
            <person name="Peeters S.H."/>
            <person name="Heuer A."/>
            <person name="Rast P."/>
            <person name="Oberbeckmann S."/>
            <person name="Bunk B."/>
            <person name="Jeske O."/>
            <person name="Meyerdierks A."/>
            <person name="Storesund J.E."/>
            <person name="Kallscheuer N."/>
            <person name="Luecker S."/>
            <person name="Lage O.M."/>
            <person name="Pohl T."/>
            <person name="Merkel B.J."/>
            <person name="Hornburger P."/>
            <person name="Mueller R.-W."/>
            <person name="Bruemmer F."/>
            <person name="Labrenz M."/>
            <person name="Spormann A.M."/>
            <person name="Op den Camp H."/>
            <person name="Overmann J."/>
            <person name="Amann R."/>
            <person name="Jetten M.S.M."/>
            <person name="Mascher T."/>
            <person name="Medema M.H."/>
            <person name="Devos D.P."/>
            <person name="Kaster A.-K."/>
            <person name="Ovreas L."/>
            <person name="Rohde M."/>
            <person name="Galperin M.Y."/>
            <person name="Jogler C."/>
        </authorList>
    </citation>
    <scope>NUCLEOTIDE SEQUENCE [LARGE SCALE GENOMIC DNA]</scope>
    <source>
        <strain evidence="8 9">Pla175</strain>
    </source>
</reference>
<sequence>MPRLSVGVPKYRKHRASGQAIVTLAGKDYYLGPHGTKVSKLEYDRVVHEWLAAGRSPSFGAPADRLTMVELIAAYLRFAKPYYGAGNRGEFTNMKRPLRLLRELYGRTSPAEFGPAQFKAIREKLIAEGLARTYINALMKRLCRFFRWAASEGHIPPATPQTLSLIPGLRRGRSGAHESAPVHAADASVVDQTLPHLTSVVSAMVRLQMLTGARPGEVCMLRTTDIDRSTEVWEARLVDHKTAHHDRDRTLYFGPKSQAVLLPFLEGAEEGYVFSPAASVNEMRLRRAAERKTPLSCGNRAGSKYTPKPKRPPKPCYTTQSYGRAIARAAELAGVERWSPNQLRHLVATRVRRDYDLDAAKTLLGHSQVGTTQLYAEKDRRRAIEVAREIG</sequence>
<evidence type="ECO:0000259" key="6">
    <source>
        <dbReference type="PROSITE" id="PS51898"/>
    </source>
</evidence>
<keyword evidence="2 4" id="KW-0238">DNA-binding</keyword>
<dbReference type="InterPro" id="IPR050090">
    <property type="entry name" value="Tyrosine_recombinase_XerCD"/>
</dbReference>
<evidence type="ECO:0000256" key="3">
    <source>
        <dbReference type="ARBA" id="ARBA00023172"/>
    </source>
</evidence>
<dbReference type="InterPro" id="IPR013762">
    <property type="entry name" value="Integrase-like_cat_sf"/>
</dbReference>
<dbReference type="InterPro" id="IPR011010">
    <property type="entry name" value="DNA_brk_join_enz"/>
</dbReference>
<feature type="region of interest" description="Disordered" evidence="5">
    <location>
        <begin position="295"/>
        <end position="316"/>
    </location>
</feature>
<dbReference type="EMBL" id="CP036291">
    <property type="protein sequence ID" value="QDU90968.1"/>
    <property type="molecule type" value="Genomic_DNA"/>
</dbReference>
<dbReference type="PROSITE" id="PS51898">
    <property type="entry name" value="TYR_RECOMBINASE"/>
    <property type="match status" value="1"/>
</dbReference>
<dbReference type="PANTHER" id="PTHR30349:SF64">
    <property type="entry name" value="PROPHAGE INTEGRASE INTD-RELATED"/>
    <property type="match status" value="1"/>
</dbReference>
<dbReference type="Pfam" id="PF00589">
    <property type="entry name" value="Phage_integrase"/>
    <property type="match status" value="1"/>
</dbReference>
<organism evidence="8 9">
    <name type="scientific">Pirellulimonas nuda</name>
    <dbReference type="NCBI Taxonomy" id="2528009"/>
    <lineage>
        <taxon>Bacteria</taxon>
        <taxon>Pseudomonadati</taxon>
        <taxon>Planctomycetota</taxon>
        <taxon>Planctomycetia</taxon>
        <taxon>Pirellulales</taxon>
        <taxon>Lacipirellulaceae</taxon>
        <taxon>Pirellulimonas</taxon>
    </lineage>
</organism>
<dbReference type="CDD" id="cd00397">
    <property type="entry name" value="DNA_BRE_C"/>
    <property type="match status" value="1"/>
</dbReference>
<evidence type="ECO:0000259" key="7">
    <source>
        <dbReference type="PROSITE" id="PS51900"/>
    </source>
</evidence>
<dbReference type="InterPro" id="IPR044068">
    <property type="entry name" value="CB"/>
</dbReference>
<evidence type="ECO:0000256" key="4">
    <source>
        <dbReference type="PROSITE-ProRule" id="PRU01248"/>
    </source>
</evidence>
<accession>A0A518DHL5</accession>
<gene>
    <name evidence="8" type="ORF">Pla175_43820</name>
</gene>
<dbReference type="AlphaFoldDB" id="A0A518DHL5"/>
<dbReference type="GO" id="GO:0015074">
    <property type="term" value="P:DNA integration"/>
    <property type="evidence" value="ECO:0007669"/>
    <property type="project" value="UniProtKB-KW"/>
</dbReference>
<dbReference type="PANTHER" id="PTHR30349">
    <property type="entry name" value="PHAGE INTEGRASE-RELATED"/>
    <property type="match status" value="1"/>
</dbReference>
<evidence type="ECO:0000313" key="9">
    <source>
        <dbReference type="Proteomes" id="UP000317429"/>
    </source>
</evidence>
<dbReference type="SUPFAM" id="SSF56349">
    <property type="entry name" value="DNA breaking-rejoining enzymes"/>
    <property type="match status" value="1"/>
</dbReference>
<protein>
    <submittedName>
        <fullName evidence="8">Site-specific tyrosine recombinase XerD</fullName>
    </submittedName>
</protein>
<dbReference type="Gene3D" id="1.10.443.10">
    <property type="entry name" value="Intergrase catalytic core"/>
    <property type="match status" value="1"/>
</dbReference>
<proteinExistence type="predicted"/>
<name>A0A518DHL5_9BACT</name>
<dbReference type="GO" id="GO:0006310">
    <property type="term" value="P:DNA recombination"/>
    <property type="evidence" value="ECO:0007669"/>
    <property type="project" value="UniProtKB-KW"/>
</dbReference>
<evidence type="ECO:0000256" key="5">
    <source>
        <dbReference type="SAM" id="MobiDB-lite"/>
    </source>
</evidence>